<evidence type="ECO:0000259" key="20">
    <source>
        <dbReference type="PROSITE" id="PS51002"/>
    </source>
</evidence>
<keyword evidence="11" id="KW-1278">Translocase</keyword>
<organism evidence="21 22">
    <name type="scientific">Streptomyces carminius</name>
    <dbReference type="NCBI Taxonomy" id="2665496"/>
    <lineage>
        <taxon>Bacteria</taxon>
        <taxon>Bacillati</taxon>
        <taxon>Actinomycetota</taxon>
        <taxon>Actinomycetes</taxon>
        <taxon>Kitasatosporales</taxon>
        <taxon>Streptomycetaceae</taxon>
        <taxon>Streptomyces</taxon>
    </lineage>
</organism>
<dbReference type="GO" id="GO:0016491">
    <property type="term" value="F:oxidoreductase activity"/>
    <property type="evidence" value="ECO:0007669"/>
    <property type="project" value="InterPro"/>
</dbReference>
<keyword evidence="6" id="KW-1003">Cell membrane</keyword>
<dbReference type="PANTHER" id="PTHR19271">
    <property type="entry name" value="CYTOCHROME B"/>
    <property type="match status" value="1"/>
</dbReference>
<keyword evidence="9 19" id="KW-0812">Transmembrane</keyword>
<evidence type="ECO:0000256" key="8">
    <source>
        <dbReference type="ARBA" id="ARBA00022660"/>
    </source>
</evidence>
<dbReference type="Pfam" id="PF13631">
    <property type="entry name" value="Cytochrom_B_N_2"/>
    <property type="match status" value="1"/>
</dbReference>
<evidence type="ECO:0000313" key="21">
    <source>
        <dbReference type="EMBL" id="PJE99587.1"/>
    </source>
</evidence>
<dbReference type="GO" id="GO:0046872">
    <property type="term" value="F:metal ion binding"/>
    <property type="evidence" value="ECO:0007669"/>
    <property type="project" value="UniProtKB-KW"/>
</dbReference>
<feature type="transmembrane region" description="Helical" evidence="19">
    <location>
        <begin position="117"/>
        <end position="138"/>
    </location>
</feature>
<evidence type="ECO:0000256" key="17">
    <source>
        <dbReference type="ARBA" id="ARBA00029568"/>
    </source>
</evidence>
<evidence type="ECO:0000256" key="19">
    <source>
        <dbReference type="SAM" id="Phobius"/>
    </source>
</evidence>
<feature type="transmembrane region" description="Helical" evidence="19">
    <location>
        <begin position="337"/>
        <end position="360"/>
    </location>
</feature>
<sequence>MFLSRRRARWRAKVRKAEWRGYGSVDGRLPVSEAARGLLRKPFPDHWSFLLGELALYSFAVLLLTGVYLTLFFDPSMAQTTYTGSYEPLRGTRMSEAYASTLDISFDVRGGLLVRQVHHWAALLFVASAAVHMLRVFLTGAFRRPREVNWVIGVTLFVLAMVEGFSGYSLPDDLLSGTGLRIAHGIMLSIPVVGTYLAFFAFGGEYPGEEIIPRLYSLHILLVPGLLVGLITLHLILVVYHKHTQWAGPGRTGRNVVGQPMVPQFATKSTGLFFLVTGVLVLVAGLFQINPVWAYGPYRTDKISFGSQPDWYIGFLEGSLRLVPAMETTLWGHTIAWSVLLPAVVLPAVLFLLLYLYPFFERWVTGDSREHHLCDRPRDRPVRTGLGAAGATFYAVLLLAGGDDVIAHVLHVSLNGLVWVTRVALVVAPVLAFLVTKRLCLALRDRDAERLAEGEPTGEVVQSVEGAFHPGHRPLPEQERYTLLARARELPRPMAADGDAGPVRRLRTRLNHWYYRDAYRQRLAREEREVRELPPHAPGELDPYEPGASSRD</sequence>
<evidence type="ECO:0000256" key="1">
    <source>
        <dbReference type="ARBA" id="ARBA00001971"/>
    </source>
</evidence>
<dbReference type="EMBL" id="PGGW01000011">
    <property type="protein sequence ID" value="PJE99587.1"/>
    <property type="molecule type" value="Genomic_DNA"/>
</dbReference>
<dbReference type="Proteomes" id="UP000230407">
    <property type="component" value="Unassembled WGS sequence"/>
</dbReference>
<evidence type="ECO:0000256" key="7">
    <source>
        <dbReference type="ARBA" id="ARBA00022617"/>
    </source>
</evidence>
<keyword evidence="5" id="KW-0813">Transport</keyword>
<keyword evidence="10" id="KW-0479">Metal-binding</keyword>
<protein>
    <recommendedName>
        <fullName evidence="4">Cytochrome bc1 complex cytochrome b subunit</fullName>
        <ecNumber evidence="3">7.1.1.8</ecNumber>
    </recommendedName>
    <alternativeName>
        <fullName evidence="17">Cytochrome bc1 reductase complex subunit QcrB</fullName>
    </alternativeName>
</protein>
<keyword evidence="7" id="KW-0349">Heme</keyword>
<evidence type="ECO:0000313" key="22">
    <source>
        <dbReference type="Proteomes" id="UP000230407"/>
    </source>
</evidence>
<evidence type="ECO:0000256" key="11">
    <source>
        <dbReference type="ARBA" id="ARBA00022967"/>
    </source>
</evidence>
<dbReference type="AlphaFoldDB" id="A0A2M8M5V7"/>
<dbReference type="EC" id="7.1.1.8" evidence="3"/>
<comment type="caution">
    <text evidence="21">The sequence shown here is derived from an EMBL/GenBank/DDBJ whole genome shotgun (WGS) entry which is preliminary data.</text>
</comment>
<evidence type="ECO:0000256" key="6">
    <source>
        <dbReference type="ARBA" id="ARBA00022475"/>
    </source>
</evidence>
<evidence type="ECO:0000256" key="18">
    <source>
        <dbReference type="SAM" id="MobiDB-lite"/>
    </source>
</evidence>
<keyword evidence="14" id="KW-0408">Iron</keyword>
<feature type="region of interest" description="Disordered" evidence="18">
    <location>
        <begin position="526"/>
        <end position="552"/>
    </location>
</feature>
<evidence type="ECO:0000256" key="10">
    <source>
        <dbReference type="ARBA" id="ARBA00022723"/>
    </source>
</evidence>
<comment type="cofactor">
    <cofactor evidence="1">
        <name>heme</name>
        <dbReference type="ChEBI" id="CHEBI:30413"/>
    </cofactor>
</comment>
<feature type="transmembrane region" description="Helical" evidence="19">
    <location>
        <begin position="271"/>
        <end position="290"/>
    </location>
</feature>
<evidence type="ECO:0000256" key="12">
    <source>
        <dbReference type="ARBA" id="ARBA00022982"/>
    </source>
</evidence>
<feature type="transmembrane region" description="Helical" evidence="19">
    <location>
        <begin position="182"/>
        <end position="203"/>
    </location>
</feature>
<dbReference type="SUPFAM" id="SSF81342">
    <property type="entry name" value="Transmembrane di-heme cytochromes"/>
    <property type="match status" value="1"/>
</dbReference>
<comment type="subcellular location">
    <subcellularLocation>
        <location evidence="2">Cell membrane</location>
        <topology evidence="2">Multi-pass membrane protein</topology>
    </subcellularLocation>
</comment>
<feature type="transmembrane region" description="Helical" evidence="19">
    <location>
        <begin position="412"/>
        <end position="436"/>
    </location>
</feature>
<dbReference type="InterPro" id="IPR016174">
    <property type="entry name" value="Di-haem_cyt_TM"/>
</dbReference>
<dbReference type="GO" id="GO:0022904">
    <property type="term" value="P:respiratory electron transport chain"/>
    <property type="evidence" value="ECO:0007669"/>
    <property type="project" value="InterPro"/>
</dbReference>
<evidence type="ECO:0000256" key="4">
    <source>
        <dbReference type="ARBA" id="ARBA00016116"/>
    </source>
</evidence>
<dbReference type="GO" id="GO:0008121">
    <property type="term" value="F:quinol-cytochrome-c reductase activity"/>
    <property type="evidence" value="ECO:0007669"/>
    <property type="project" value="UniProtKB-EC"/>
</dbReference>
<keyword evidence="12" id="KW-0249">Electron transport</keyword>
<feature type="transmembrane region" description="Helical" evidence="19">
    <location>
        <begin position="381"/>
        <end position="400"/>
    </location>
</feature>
<feature type="transmembrane region" description="Helical" evidence="19">
    <location>
        <begin position="150"/>
        <end position="170"/>
    </location>
</feature>
<evidence type="ECO:0000256" key="15">
    <source>
        <dbReference type="ARBA" id="ARBA00023136"/>
    </source>
</evidence>
<dbReference type="PROSITE" id="PS51002">
    <property type="entry name" value="CYTB_NTER"/>
    <property type="match status" value="1"/>
</dbReference>
<evidence type="ECO:0000256" key="16">
    <source>
        <dbReference type="ARBA" id="ARBA00029351"/>
    </source>
</evidence>
<feature type="transmembrane region" description="Helical" evidence="19">
    <location>
        <begin position="49"/>
        <end position="73"/>
    </location>
</feature>
<dbReference type="RefSeq" id="WP_100200628.1">
    <property type="nucleotide sequence ID" value="NZ_PGGW01000011.1"/>
</dbReference>
<evidence type="ECO:0000256" key="9">
    <source>
        <dbReference type="ARBA" id="ARBA00022692"/>
    </source>
</evidence>
<evidence type="ECO:0000256" key="14">
    <source>
        <dbReference type="ARBA" id="ARBA00023004"/>
    </source>
</evidence>
<evidence type="ECO:0000256" key="5">
    <source>
        <dbReference type="ARBA" id="ARBA00022448"/>
    </source>
</evidence>
<evidence type="ECO:0000256" key="2">
    <source>
        <dbReference type="ARBA" id="ARBA00004651"/>
    </source>
</evidence>
<keyword evidence="15 19" id="KW-0472">Membrane</keyword>
<feature type="domain" description="Cytochrome b/b6 N-terminal region profile" evidence="20">
    <location>
        <begin position="21"/>
        <end position="247"/>
    </location>
</feature>
<gene>
    <name evidence="21" type="ORF">CUT44_03500</name>
</gene>
<dbReference type="FunFam" id="1.20.810.10:FF:000007">
    <property type="entry name" value="Ubiquinol-cytochrome C reductase B subunit"/>
    <property type="match status" value="1"/>
</dbReference>
<dbReference type="InterPro" id="IPR027387">
    <property type="entry name" value="Cytb/b6-like_sf"/>
</dbReference>
<accession>A0A2M8M5V7</accession>
<dbReference type="InterPro" id="IPR005797">
    <property type="entry name" value="Cyt_b/b6_N"/>
</dbReference>
<dbReference type="GO" id="GO:0005886">
    <property type="term" value="C:plasma membrane"/>
    <property type="evidence" value="ECO:0007669"/>
    <property type="project" value="UniProtKB-SubCell"/>
</dbReference>
<keyword evidence="8" id="KW-0679">Respiratory chain</keyword>
<evidence type="ECO:0000256" key="13">
    <source>
        <dbReference type="ARBA" id="ARBA00022989"/>
    </source>
</evidence>
<name>A0A2M8M5V7_9ACTN</name>
<keyword evidence="22" id="KW-1185">Reference proteome</keyword>
<reference evidence="21 22" key="1">
    <citation type="submission" date="2017-11" db="EMBL/GenBank/DDBJ databases">
        <title>Streptomyces carmine sp. nov., a novel actinomycete isolated from Sophora alopecuroides in Xinjiang, China.</title>
        <authorList>
            <person name="Wang Y."/>
            <person name="Luo X."/>
            <person name="Wan C."/>
            <person name="Zhang L."/>
        </authorList>
    </citation>
    <scope>NUCLEOTIDE SEQUENCE [LARGE SCALE GENOMIC DNA]</scope>
    <source>
        <strain evidence="21 22">TRM SA0054</strain>
    </source>
</reference>
<comment type="catalytic activity">
    <reaction evidence="16">
        <text>a quinol + 2 Fe(III)-[cytochrome c](out) = a quinone + 2 Fe(II)-[cytochrome c](out) + 2 H(+)(out)</text>
        <dbReference type="Rhea" id="RHEA:11484"/>
        <dbReference type="Rhea" id="RHEA-COMP:10350"/>
        <dbReference type="Rhea" id="RHEA-COMP:14399"/>
        <dbReference type="ChEBI" id="CHEBI:15378"/>
        <dbReference type="ChEBI" id="CHEBI:24646"/>
        <dbReference type="ChEBI" id="CHEBI:29033"/>
        <dbReference type="ChEBI" id="CHEBI:29034"/>
        <dbReference type="ChEBI" id="CHEBI:132124"/>
        <dbReference type="EC" id="7.1.1.8"/>
    </reaction>
</comment>
<dbReference type="PANTHER" id="PTHR19271:SF16">
    <property type="entry name" value="CYTOCHROME B"/>
    <property type="match status" value="1"/>
</dbReference>
<keyword evidence="13 19" id="KW-1133">Transmembrane helix</keyword>
<dbReference type="Gene3D" id="1.20.810.10">
    <property type="entry name" value="Cytochrome Bc1 Complex, Chain C"/>
    <property type="match status" value="1"/>
</dbReference>
<feature type="transmembrane region" description="Helical" evidence="19">
    <location>
        <begin position="215"/>
        <end position="240"/>
    </location>
</feature>
<evidence type="ECO:0000256" key="3">
    <source>
        <dbReference type="ARBA" id="ARBA00012951"/>
    </source>
</evidence>
<proteinExistence type="predicted"/>